<name>A0A200QBT1_MACCD</name>
<reference evidence="2 3" key="1">
    <citation type="journal article" date="2017" name="Mol. Plant">
        <title>The Genome of Medicinal Plant Macleaya cordata Provides New Insights into Benzylisoquinoline Alkaloids Metabolism.</title>
        <authorList>
            <person name="Liu X."/>
            <person name="Liu Y."/>
            <person name="Huang P."/>
            <person name="Ma Y."/>
            <person name="Qing Z."/>
            <person name="Tang Q."/>
            <person name="Cao H."/>
            <person name="Cheng P."/>
            <person name="Zheng Y."/>
            <person name="Yuan Z."/>
            <person name="Zhou Y."/>
            <person name="Liu J."/>
            <person name="Tang Z."/>
            <person name="Zhuo Y."/>
            <person name="Zhang Y."/>
            <person name="Yu L."/>
            <person name="Huang J."/>
            <person name="Yang P."/>
            <person name="Peng Q."/>
            <person name="Zhang J."/>
            <person name="Jiang W."/>
            <person name="Zhang Z."/>
            <person name="Lin K."/>
            <person name="Ro D.K."/>
            <person name="Chen X."/>
            <person name="Xiong X."/>
            <person name="Shang Y."/>
            <person name="Huang S."/>
            <person name="Zeng J."/>
        </authorList>
    </citation>
    <scope>NUCLEOTIDE SEQUENCE [LARGE SCALE GENOMIC DNA]</scope>
    <source>
        <strain evidence="3">cv. BLH2017</strain>
        <tissue evidence="2">Root</tissue>
    </source>
</reference>
<organism evidence="2 3">
    <name type="scientific">Macleaya cordata</name>
    <name type="common">Five-seeded plume-poppy</name>
    <name type="synonym">Bocconia cordata</name>
    <dbReference type="NCBI Taxonomy" id="56857"/>
    <lineage>
        <taxon>Eukaryota</taxon>
        <taxon>Viridiplantae</taxon>
        <taxon>Streptophyta</taxon>
        <taxon>Embryophyta</taxon>
        <taxon>Tracheophyta</taxon>
        <taxon>Spermatophyta</taxon>
        <taxon>Magnoliopsida</taxon>
        <taxon>Ranunculales</taxon>
        <taxon>Papaveraceae</taxon>
        <taxon>Papaveroideae</taxon>
        <taxon>Macleaya</taxon>
    </lineage>
</organism>
<comment type="caution">
    <text evidence="2">The sequence shown here is derived from an EMBL/GenBank/DDBJ whole genome shotgun (WGS) entry which is preliminary data.</text>
</comment>
<dbReference type="EMBL" id="MVGT01002396">
    <property type="protein sequence ID" value="OVA07928.1"/>
    <property type="molecule type" value="Genomic_DNA"/>
</dbReference>
<feature type="compositionally biased region" description="Basic and acidic residues" evidence="1">
    <location>
        <begin position="8"/>
        <end position="17"/>
    </location>
</feature>
<evidence type="ECO:0000256" key="1">
    <source>
        <dbReference type="SAM" id="MobiDB-lite"/>
    </source>
</evidence>
<proteinExistence type="predicted"/>
<keyword evidence="3" id="KW-1185">Reference proteome</keyword>
<dbReference type="OrthoDB" id="1931687at2759"/>
<sequence length="58" mass="6441">MMAGTGDNSRKVPKLEDQWTSDESEAATRNGKAFNAIYAAVMADEFRRISNCEVAKEE</sequence>
<evidence type="ECO:0000313" key="3">
    <source>
        <dbReference type="Proteomes" id="UP000195402"/>
    </source>
</evidence>
<gene>
    <name evidence="2" type="ORF">BVC80_8735g2</name>
</gene>
<dbReference type="Proteomes" id="UP000195402">
    <property type="component" value="Unassembled WGS sequence"/>
</dbReference>
<dbReference type="InParanoid" id="A0A200QBT1"/>
<accession>A0A200QBT1</accession>
<evidence type="ECO:0000313" key="2">
    <source>
        <dbReference type="EMBL" id="OVA07928.1"/>
    </source>
</evidence>
<protein>
    <submittedName>
        <fullName evidence="2">Uncharacterized protein</fullName>
    </submittedName>
</protein>
<dbReference type="AlphaFoldDB" id="A0A200QBT1"/>
<feature type="region of interest" description="Disordered" evidence="1">
    <location>
        <begin position="1"/>
        <end position="28"/>
    </location>
</feature>